<dbReference type="EMBL" id="CAXDID020000111">
    <property type="protein sequence ID" value="CAL6029603.1"/>
    <property type="molecule type" value="Genomic_DNA"/>
</dbReference>
<sequence length="105" mass="11758">MTELSPICGELRRVSAVICSRWLAQMSSENTENMRVRMRSIELVCAFVRFSDFARKICSTETQIGISAASVEIRYRLASGGVANGAMVRVVQTQRTYLFTTQNAE</sequence>
<name>A0AA86R3X7_9EUKA</name>
<accession>A0AA86R3X7</accession>
<protein>
    <submittedName>
        <fullName evidence="2">Hypothetical_protein</fullName>
    </submittedName>
</protein>
<proteinExistence type="predicted"/>
<dbReference type="Proteomes" id="UP001642409">
    <property type="component" value="Unassembled WGS sequence"/>
</dbReference>
<gene>
    <name evidence="2" type="ORF">HINF_LOCUS32480</name>
    <name evidence="1" type="ORF">HINF_LOCUS53347</name>
</gene>
<dbReference type="AlphaFoldDB" id="A0AA86R3X7"/>
<dbReference type="EMBL" id="CATOUU010000994">
    <property type="protein sequence ID" value="CAI9965702.1"/>
    <property type="molecule type" value="Genomic_DNA"/>
</dbReference>
<evidence type="ECO:0000313" key="1">
    <source>
        <dbReference type="EMBL" id="CAI9965702.1"/>
    </source>
</evidence>
<reference evidence="2 3" key="2">
    <citation type="submission" date="2024-07" db="EMBL/GenBank/DDBJ databases">
        <authorList>
            <person name="Akdeniz Z."/>
        </authorList>
    </citation>
    <scope>NUCLEOTIDE SEQUENCE [LARGE SCALE GENOMIC DNA]</scope>
</reference>
<reference evidence="1" key="1">
    <citation type="submission" date="2023-06" db="EMBL/GenBank/DDBJ databases">
        <authorList>
            <person name="Kurt Z."/>
        </authorList>
    </citation>
    <scope>NUCLEOTIDE SEQUENCE</scope>
</reference>
<organism evidence="1">
    <name type="scientific">Hexamita inflata</name>
    <dbReference type="NCBI Taxonomy" id="28002"/>
    <lineage>
        <taxon>Eukaryota</taxon>
        <taxon>Metamonada</taxon>
        <taxon>Diplomonadida</taxon>
        <taxon>Hexamitidae</taxon>
        <taxon>Hexamitinae</taxon>
        <taxon>Hexamita</taxon>
    </lineage>
</organism>
<keyword evidence="3" id="KW-1185">Reference proteome</keyword>
<comment type="caution">
    <text evidence="1">The sequence shown here is derived from an EMBL/GenBank/DDBJ whole genome shotgun (WGS) entry which is preliminary data.</text>
</comment>
<evidence type="ECO:0000313" key="2">
    <source>
        <dbReference type="EMBL" id="CAL6029603.1"/>
    </source>
</evidence>
<evidence type="ECO:0000313" key="3">
    <source>
        <dbReference type="Proteomes" id="UP001642409"/>
    </source>
</evidence>